<dbReference type="Pfam" id="PF00627">
    <property type="entry name" value="UBA"/>
    <property type="match status" value="1"/>
</dbReference>
<evidence type="ECO:0000313" key="3">
    <source>
        <dbReference type="Proteomes" id="UP000631114"/>
    </source>
</evidence>
<dbReference type="Gene3D" id="1.10.8.10">
    <property type="entry name" value="DNA helicase RuvA subunit, C-terminal domain"/>
    <property type="match status" value="1"/>
</dbReference>
<gene>
    <name evidence="2" type="ORF">IFM89_012797</name>
</gene>
<dbReference type="SUPFAM" id="SSF46934">
    <property type="entry name" value="UBA-like"/>
    <property type="match status" value="1"/>
</dbReference>
<dbReference type="AlphaFoldDB" id="A0A835H401"/>
<dbReference type="Proteomes" id="UP000631114">
    <property type="component" value="Unassembled WGS sequence"/>
</dbReference>
<feature type="domain" description="UBA" evidence="1">
    <location>
        <begin position="35"/>
        <end position="77"/>
    </location>
</feature>
<protein>
    <recommendedName>
        <fullName evidence="1">UBA domain-containing protein</fullName>
    </recommendedName>
</protein>
<keyword evidence="3" id="KW-1185">Reference proteome</keyword>
<comment type="caution">
    <text evidence="2">The sequence shown here is derived from an EMBL/GenBank/DDBJ whole genome shotgun (WGS) entry which is preliminary data.</text>
</comment>
<organism evidence="2 3">
    <name type="scientific">Coptis chinensis</name>
    <dbReference type="NCBI Taxonomy" id="261450"/>
    <lineage>
        <taxon>Eukaryota</taxon>
        <taxon>Viridiplantae</taxon>
        <taxon>Streptophyta</taxon>
        <taxon>Embryophyta</taxon>
        <taxon>Tracheophyta</taxon>
        <taxon>Spermatophyta</taxon>
        <taxon>Magnoliopsida</taxon>
        <taxon>Ranunculales</taxon>
        <taxon>Ranunculaceae</taxon>
        <taxon>Coptidoideae</taxon>
        <taxon>Coptis</taxon>
    </lineage>
</organism>
<dbReference type="OrthoDB" id="272778at2759"/>
<proteinExistence type="predicted"/>
<dbReference type="PROSITE" id="PS50030">
    <property type="entry name" value="UBA"/>
    <property type="match status" value="1"/>
</dbReference>
<dbReference type="InterPro" id="IPR015940">
    <property type="entry name" value="UBA"/>
</dbReference>
<dbReference type="SMART" id="SM00165">
    <property type="entry name" value="UBA"/>
    <property type="match status" value="1"/>
</dbReference>
<evidence type="ECO:0000259" key="1">
    <source>
        <dbReference type="PROSITE" id="PS50030"/>
    </source>
</evidence>
<accession>A0A835H401</accession>
<dbReference type="InterPro" id="IPR009060">
    <property type="entry name" value="UBA-like_sf"/>
</dbReference>
<evidence type="ECO:0000313" key="2">
    <source>
        <dbReference type="EMBL" id="KAF9592221.1"/>
    </source>
</evidence>
<sequence>MFGLYLLYCFRVFERQIGSNKYSGYYPSAAPLASTVKPSGNSMATLVSMGFDRNSARHALVQARSDVNVATNILLEAQSH</sequence>
<name>A0A835H401_9MAGN</name>
<reference evidence="2 3" key="1">
    <citation type="submission" date="2020-10" db="EMBL/GenBank/DDBJ databases">
        <title>The Coptis chinensis genome and diversification of protoberbering-type alkaloids.</title>
        <authorList>
            <person name="Wang B."/>
            <person name="Shu S."/>
            <person name="Song C."/>
            <person name="Liu Y."/>
        </authorList>
    </citation>
    <scope>NUCLEOTIDE SEQUENCE [LARGE SCALE GENOMIC DNA]</scope>
    <source>
        <strain evidence="2">HL-2020</strain>
        <tissue evidence="2">Leaf</tissue>
    </source>
</reference>
<dbReference type="EMBL" id="JADFTS010000008">
    <property type="protein sequence ID" value="KAF9592221.1"/>
    <property type="molecule type" value="Genomic_DNA"/>
</dbReference>